<feature type="region of interest" description="Disordered" evidence="1">
    <location>
        <begin position="1"/>
        <end position="29"/>
    </location>
</feature>
<proteinExistence type="predicted"/>
<dbReference type="AlphaFoldDB" id="A0A0C3BAJ7"/>
<dbReference type="EMBL" id="KN824290">
    <property type="protein sequence ID" value="KIM29104.1"/>
    <property type="molecule type" value="Genomic_DNA"/>
</dbReference>
<keyword evidence="3" id="KW-1185">Reference proteome</keyword>
<name>A0A0C3BAJ7_SERVB</name>
<evidence type="ECO:0000313" key="3">
    <source>
        <dbReference type="Proteomes" id="UP000054097"/>
    </source>
</evidence>
<evidence type="ECO:0000313" key="2">
    <source>
        <dbReference type="EMBL" id="KIM29104.1"/>
    </source>
</evidence>
<organism evidence="2 3">
    <name type="scientific">Serendipita vermifera MAFF 305830</name>
    <dbReference type="NCBI Taxonomy" id="933852"/>
    <lineage>
        <taxon>Eukaryota</taxon>
        <taxon>Fungi</taxon>
        <taxon>Dikarya</taxon>
        <taxon>Basidiomycota</taxon>
        <taxon>Agaricomycotina</taxon>
        <taxon>Agaricomycetes</taxon>
        <taxon>Sebacinales</taxon>
        <taxon>Serendipitaceae</taxon>
        <taxon>Serendipita</taxon>
    </lineage>
</organism>
<protein>
    <submittedName>
        <fullName evidence="2">Uncharacterized protein</fullName>
    </submittedName>
</protein>
<reference evidence="2 3" key="1">
    <citation type="submission" date="2014-04" db="EMBL/GenBank/DDBJ databases">
        <authorList>
            <consortium name="DOE Joint Genome Institute"/>
            <person name="Kuo A."/>
            <person name="Zuccaro A."/>
            <person name="Kohler A."/>
            <person name="Nagy L.G."/>
            <person name="Floudas D."/>
            <person name="Copeland A."/>
            <person name="Barry K.W."/>
            <person name="Cichocki N."/>
            <person name="Veneault-Fourrey C."/>
            <person name="LaButti K."/>
            <person name="Lindquist E.A."/>
            <person name="Lipzen A."/>
            <person name="Lundell T."/>
            <person name="Morin E."/>
            <person name="Murat C."/>
            <person name="Sun H."/>
            <person name="Tunlid A."/>
            <person name="Henrissat B."/>
            <person name="Grigoriev I.V."/>
            <person name="Hibbett D.S."/>
            <person name="Martin F."/>
            <person name="Nordberg H.P."/>
            <person name="Cantor M.N."/>
            <person name="Hua S.X."/>
        </authorList>
    </citation>
    <scope>NUCLEOTIDE SEQUENCE [LARGE SCALE GENOMIC DNA]</scope>
    <source>
        <strain evidence="2 3">MAFF 305830</strain>
    </source>
</reference>
<gene>
    <name evidence="2" type="ORF">M408DRAFT_128246</name>
</gene>
<evidence type="ECO:0000256" key="1">
    <source>
        <dbReference type="SAM" id="MobiDB-lite"/>
    </source>
</evidence>
<accession>A0A0C3BAJ7</accession>
<dbReference type="Proteomes" id="UP000054097">
    <property type="component" value="Unassembled WGS sequence"/>
</dbReference>
<feature type="compositionally biased region" description="Pro residues" evidence="1">
    <location>
        <begin position="9"/>
        <end position="18"/>
    </location>
</feature>
<dbReference type="HOGENOM" id="CLU_2147408_0_0_1"/>
<sequence length="112" mass="13028">MAARLIPKVAPPPRPCQVPRPQRRRRHSFPSVPVPVLRFKLRSPPPLQALRALRLLLAQRRRNRHQQRIPRWPSPHPLSLSRDRSLYLIVNKLSCPGREALVPSRSRPFLPV</sequence>
<reference evidence="3" key="2">
    <citation type="submission" date="2015-01" db="EMBL/GenBank/DDBJ databases">
        <title>Evolutionary Origins and Diversification of the Mycorrhizal Mutualists.</title>
        <authorList>
            <consortium name="DOE Joint Genome Institute"/>
            <consortium name="Mycorrhizal Genomics Consortium"/>
            <person name="Kohler A."/>
            <person name="Kuo A."/>
            <person name="Nagy L.G."/>
            <person name="Floudas D."/>
            <person name="Copeland A."/>
            <person name="Barry K.W."/>
            <person name="Cichocki N."/>
            <person name="Veneault-Fourrey C."/>
            <person name="LaButti K."/>
            <person name="Lindquist E.A."/>
            <person name="Lipzen A."/>
            <person name="Lundell T."/>
            <person name="Morin E."/>
            <person name="Murat C."/>
            <person name="Riley R."/>
            <person name="Ohm R."/>
            <person name="Sun H."/>
            <person name="Tunlid A."/>
            <person name="Henrissat B."/>
            <person name="Grigoriev I.V."/>
            <person name="Hibbett D.S."/>
            <person name="Martin F."/>
        </authorList>
    </citation>
    <scope>NUCLEOTIDE SEQUENCE [LARGE SCALE GENOMIC DNA]</scope>
    <source>
        <strain evidence="3">MAFF 305830</strain>
    </source>
</reference>